<evidence type="ECO:0000313" key="1">
    <source>
        <dbReference type="EMBL" id="KZS00996.1"/>
    </source>
</evidence>
<proteinExistence type="predicted"/>
<comment type="caution">
    <text evidence="1">The sequence shown here is derived from an EMBL/GenBank/DDBJ whole genome shotgun (WGS) entry which is preliminary data.</text>
</comment>
<dbReference type="AlphaFoldDB" id="A0A164I8I2"/>
<keyword evidence="2" id="KW-1185">Reference proteome</keyword>
<dbReference type="EMBL" id="LRGB01007906">
    <property type="protein sequence ID" value="KZS00996.1"/>
    <property type="molecule type" value="Genomic_DNA"/>
</dbReference>
<protein>
    <submittedName>
        <fullName evidence="1">Uncharacterized protein</fullName>
    </submittedName>
</protein>
<organism evidence="1 2">
    <name type="scientific">Daphnia magna</name>
    <dbReference type="NCBI Taxonomy" id="35525"/>
    <lineage>
        <taxon>Eukaryota</taxon>
        <taxon>Metazoa</taxon>
        <taxon>Ecdysozoa</taxon>
        <taxon>Arthropoda</taxon>
        <taxon>Crustacea</taxon>
        <taxon>Branchiopoda</taxon>
        <taxon>Diplostraca</taxon>
        <taxon>Cladocera</taxon>
        <taxon>Anomopoda</taxon>
        <taxon>Daphniidae</taxon>
        <taxon>Daphnia</taxon>
    </lineage>
</organism>
<name>A0A164I8I2_9CRUS</name>
<accession>A0A164I8I2</accession>
<evidence type="ECO:0000313" key="2">
    <source>
        <dbReference type="Proteomes" id="UP000076858"/>
    </source>
</evidence>
<reference evidence="1 2" key="1">
    <citation type="submission" date="2016-03" db="EMBL/GenBank/DDBJ databases">
        <title>EvidentialGene: Evidence-directed Construction of Genes on Genomes.</title>
        <authorList>
            <person name="Gilbert D.G."/>
            <person name="Choi J.-H."/>
            <person name="Mockaitis K."/>
            <person name="Colbourne J."/>
            <person name="Pfrender M."/>
        </authorList>
    </citation>
    <scope>NUCLEOTIDE SEQUENCE [LARGE SCALE GENOMIC DNA]</scope>
    <source>
        <strain evidence="1 2">Xinb3</strain>
        <tissue evidence="1">Complete organism</tissue>
    </source>
</reference>
<dbReference type="Proteomes" id="UP000076858">
    <property type="component" value="Unassembled WGS sequence"/>
</dbReference>
<gene>
    <name evidence="1" type="ORF">APZ42_002484</name>
</gene>
<sequence>MTQILDPKSVYLWPTLHVYRQFFSKKLPEGHYRRNLVYIVKNFENYKQELS</sequence>